<accession>A0ACC0X913</accession>
<evidence type="ECO:0000313" key="1">
    <source>
        <dbReference type="EMBL" id="KAJ0013764.1"/>
    </source>
</evidence>
<evidence type="ECO:0000313" key="2">
    <source>
        <dbReference type="Proteomes" id="UP001163603"/>
    </source>
</evidence>
<sequence length="45" mass="5310">MIIVEENYQLVLFIAEVSLYHYVNLQFVMLALQGNLLVCFILHRV</sequence>
<comment type="caution">
    <text evidence="1">The sequence shown here is derived from an EMBL/GenBank/DDBJ whole genome shotgun (WGS) entry which is preliminary data.</text>
</comment>
<organism evidence="1 2">
    <name type="scientific">Pistacia integerrima</name>
    <dbReference type="NCBI Taxonomy" id="434235"/>
    <lineage>
        <taxon>Eukaryota</taxon>
        <taxon>Viridiplantae</taxon>
        <taxon>Streptophyta</taxon>
        <taxon>Embryophyta</taxon>
        <taxon>Tracheophyta</taxon>
        <taxon>Spermatophyta</taxon>
        <taxon>Magnoliopsida</taxon>
        <taxon>eudicotyledons</taxon>
        <taxon>Gunneridae</taxon>
        <taxon>Pentapetalae</taxon>
        <taxon>rosids</taxon>
        <taxon>malvids</taxon>
        <taxon>Sapindales</taxon>
        <taxon>Anacardiaceae</taxon>
        <taxon>Pistacia</taxon>
    </lineage>
</organism>
<name>A0ACC0X913_9ROSI</name>
<keyword evidence="2" id="KW-1185">Reference proteome</keyword>
<proteinExistence type="predicted"/>
<reference evidence="2" key="1">
    <citation type="journal article" date="2023" name="G3 (Bethesda)">
        <title>Genome assembly and association tests identify interacting loci associated with vigor, precocity, and sex in interspecific pistachio rootstocks.</title>
        <authorList>
            <person name="Palmer W."/>
            <person name="Jacygrad E."/>
            <person name="Sagayaradj S."/>
            <person name="Cavanaugh K."/>
            <person name="Han R."/>
            <person name="Bertier L."/>
            <person name="Beede B."/>
            <person name="Kafkas S."/>
            <person name="Golino D."/>
            <person name="Preece J."/>
            <person name="Michelmore R."/>
        </authorList>
    </citation>
    <scope>NUCLEOTIDE SEQUENCE [LARGE SCALE GENOMIC DNA]</scope>
</reference>
<dbReference type="EMBL" id="CM047748">
    <property type="protein sequence ID" value="KAJ0013764.1"/>
    <property type="molecule type" value="Genomic_DNA"/>
</dbReference>
<dbReference type="Proteomes" id="UP001163603">
    <property type="component" value="Chromosome 13"/>
</dbReference>
<gene>
    <name evidence="1" type="ORF">Pint_21095</name>
</gene>
<protein>
    <submittedName>
        <fullName evidence="1">Uncharacterized protein</fullName>
    </submittedName>
</protein>